<gene>
    <name evidence="1" type="ORF">METZ01_LOCUS374620</name>
</gene>
<dbReference type="EMBL" id="UINC01136787">
    <property type="protein sequence ID" value="SVD21766.1"/>
    <property type="molecule type" value="Genomic_DNA"/>
</dbReference>
<reference evidence="1" key="1">
    <citation type="submission" date="2018-05" db="EMBL/GenBank/DDBJ databases">
        <authorList>
            <person name="Lanie J.A."/>
            <person name="Ng W.-L."/>
            <person name="Kazmierczak K.M."/>
            <person name="Andrzejewski T.M."/>
            <person name="Davidsen T.M."/>
            <person name="Wayne K.J."/>
            <person name="Tettelin H."/>
            <person name="Glass J.I."/>
            <person name="Rusch D."/>
            <person name="Podicherti R."/>
            <person name="Tsui H.-C.T."/>
            <person name="Winkler M.E."/>
        </authorList>
    </citation>
    <scope>NUCLEOTIDE SEQUENCE</scope>
</reference>
<proteinExistence type="predicted"/>
<feature type="non-terminal residue" evidence="1">
    <location>
        <position position="1"/>
    </location>
</feature>
<accession>A0A382TI77</accession>
<dbReference type="AlphaFoldDB" id="A0A382TI77"/>
<name>A0A382TI77_9ZZZZ</name>
<protein>
    <submittedName>
        <fullName evidence="1">Uncharacterized protein</fullName>
    </submittedName>
</protein>
<evidence type="ECO:0000313" key="1">
    <source>
        <dbReference type="EMBL" id="SVD21766.1"/>
    </source>
</evidence>
<organism evidence="1">
    <name type="scientific">marine metagenome</name>
    <dbReference type="NCBI Taxonomy" id="408172"/>
    <lineage>
        <taxon>unclassified sequences</taxon>
        <taxon>metagenomes</taxon>
        <taxon>ecological metagenomes</taxon>
    </lineage>
</organism>
<sequence length="37" mass="4403">HNHTTTSRLEDSMHFLDPLDWIASVMQATNRDHKIKR</sequence>